<dbReference type="Pfam" id="PF04937">
    <property type="entry name" value="DUF659"/>
    <property type="match status" value="1"/>
</dbReference>
<proteinExistence type="predicted"/>
<protein>
    <recommendedName>
        <fullName evidence="2">DUF659 domain-containing protein</fullName>
    </recommendedName>
</protein>
<evidence type="ECO:0000256" key="1">
    <source>
        <dbReference type="SAM" id="MobiDB-lite"/>
    </source>
</evidence>
<sequence length="399" mass="44682">MPPPKGQLWEYFRLGDKQNSSHYRAHCYGCLENHRPSDEPIAVDDDGNTQLTSDDWIVEACKADIGGVLGVKDAMICHLLGKGNTGPCPHASENARKAAKKMKTESERKKDSKKRERRDSTESEGETEDDSKQTKRKRALVKKVESSLKQPELKVFRGIRVPFTDDQAATVHQQFLRATISANLPFRWVEDPEVTKLFLLFRSTAGDVIPSRIQLAGKILDKENERVQKQLKKQVKGQYAVVSSDGWKDVSRDSINGVSLSVAGKSHLVELILATAHKKDGASMCEAFKGMIDRAEKVYGVDVVGFCSDNDGGSQRGRKDLVEERPWLFCPCCCAHQCQLMLGDYFKVDDDAARTAEEATDLIGWVLNHQRVRSVFNEMQAETPPGKVNHSIRVHDLPF</sequence>
<dbReference type="OrthoDB" id="2423954at2759"/>
<dbReference type="Proteomes" id="UP000567179">
    <property type="component" value="Unassembled WGS sequence"/>
</dbReference>
<organism evidence="3 4">
    <name type="scientific">Psilocybe cf. subviscida</name>
    <dbReference type="NCBI Taxonomy" id="2480587"/>
    <lineage>
        <taxon>Eukaryota</taxon>
        <taxon>Fungi</taxon>
        <taxon>Dikarya</taxon>
        <taxon>Basidiomycota</taxon>
        <taxon>Agaricomycotina</taxon>
        <taxon>Agaricomycetes</taxon>
        <taxon>Agaricomycetidae</taxon>
        <taxon>Agaricales</taxon>
        <taxon>Agaricineae</taxon>
        <taxon>Strophariaceae</taxon>
        <taxon>Psilocybe</taxon>
    </lineage>
</organism>
<reference evidence="3 4" key="1">
    <citation type="journal article" date="2020" name="ISME J.">
        <title>Uncovering the hidden diversity of litter-decomposition mechanisms in mushroom-forming fungi.</title>
        <authorList>
            <person name="Floudas D."/>
            <person name="Bentzer J."/>
            <person name="Ahren D."/>
            <person name="Johansson T."/>
            <person name="Persson P."/>
            <person name="Tunlid A."/>
        </authorList>
    </citation>
    <scope>NUCLEOTIDE SEQUENCE [LARGE SCALE GENOMIC DNA]</scope>
    <source>
        <strain evidence="3 4">CBS 101986</strain>
    </source>
</reference>
<accession>A0A8H5BJL7</accession>
<feature type="region of interest" description="Disordered" evidence="1">
    <location>
        <begin position="82"/>
        <end position="138"/>
    </location>
</feature>
<feature type="compositionally biased region" description="Basic and acidic residues" evidence="1">
    <location>
        <begin position="102"/>
        <end position="121"/>
    </location>
</feature>
<evidence type="ECO:0000259" key="2">
    <source>
        <dbReference type="Pfam" id="PF04937"/>
    </source>
</evidence>
<comment type="caution">
    <text evidence="3">The sequence shown here is derived from an EMBL/GenBank/DDBJ whole genome shotgun (WGS) entry which is preliminary data.</text>
</comment>
<keyword evidence="4" id="KW-1185">Reference proteome</keyword>
<evidence type="ECO:0000313" key="4">
    <source>
        <dbReference type="Proteomes" id="UP000567179"/>
    </source>
</evidence>
<gene>
    <name evidence="3" type="ORF">D9619_012883</name>
</gene>
<dbReference type="InterPro" id="IPR012337">
    <property type="entry name" value="RNaseH-like_sf"/>
</dbReference>
<name>A0A8H5BJL7_9AGAR</name>
<dbReference type="AlphaFoldDB" id="A0A8H5BJL7"/>
<evidence type="ECO:0000313" key="3">
    <source>
        <dbReference type="EMBL" id="KAF5323693.1"/>
    </source>
</evidence>
<dbReference type="SUPFAM" id="SSF53098">
    <property type="entry name" value="Ribonuclease H-like"/>
    <property type="match status" value="1"/>
</dbReference>
<dbReference type="EMBL" id="JAACJJ010000017">
    <property type="protein sequence ID" value="KAF5323693.1"/>
    <property type="molecule type" value="Genomic_DNA"/>
</dbReference>
<dbReference type="InterPro" id="IPR007021">
    <property type="entry name" value="DUF659"/>
</dbReference>
<feature type="domain" description="DUF659" evidence="2">
    <location>
        <begin position="210"/>
        <end position="349"/>
    </location>
</feature>